<dbReference type="InterPro" id="IPR036236">
    <property type="entry name" value="Znf_C2H2_sf"/>
</dbReference>
<dbReference type="PANTHER" id="PTHR16515">
    <property type="entry name" value="PR DOMAIN ZINC FINGER PROTEIN"/>
    <property type="match status" value="1"/>
</dbReference>
<dbReference type="Gene3D" id="3.30.160.60">
    <property type="entry name" value="Classic Zinc Finger"/>
    <property type="match status" value="1"/>
</dbReference>
<dbReference type="SUPFAM" id="SSF57667">
    <property type="entry name" value="beta-beta-alpha zinc fingers"/>
    <property type="match status" value="1"/>
</dbReference>
<feature type="binding site" evidence="9">
    <location>
        <position position="57"/>
    </location>
    <ligand>
        <name>Zn(2+)</name>
        <dbReference type="ChEBI" id="CHEBI:29105"/>
    </ligand>
</feature>
<feature type="binding site" evidence="9">
    <location>
        <position position="60"/>
    </location>
    <ligand>
        <name>Zn(2+)</name>
        <dbReference type="ChEBI" id="CHEBI:29105"/>
    </ligand>
</feature>
<protein>
    <submittedName>
        <fullName evidence="13">Uncharacterized protein</fullName>
    </submittedName>
</protein>
<comment type="subcellular location">
    <subcellularLocation>
        <location evidence="1">Nucleus</location>
    </subcellularLocation>
</comment>
<keyword evidence="7" id="KW-0539">Nucleus</keyword>
<dbReference type="PROSITE" id="PS51915">
    <property type="entry name" value="ZAD"/>
    <property type="match status" value="1"/>
</dbReference>
<feature type="compositionally biased region" description="Acidic residues" evidence="10">
    <location>
        <begin position="197"/>
        <end position="208"/>
    </location>
</feature>
<evidence type="ECO:0000259" key="11">
    <source>
        <dbReference type="PROSITE" id="PS50157"/>
    </source>
</evidence>
<gene>
    <name evidence="13" type="ORF">PSYICH_LOCUS7523</name>
</gene>
<evidence type="ECO:0000256" key="7">
    <source>
        <dbReference type="ARBA" id="ARBA00023242"/>
    </source>
</evidence>
<feature type="region of interest" description="Disordered" evidence="10">
    <location>
        <begin position="638"/>
        <end position="667"/>
    </location>
</feature>
<dbReference type="SMART" id="SM00868">
    <property type="entry name" value="zf-AD"/>
    <property type="match status" value="1"/>
</dbReference>
<name>A0A9P0G873_9CUCU</name>
<keyword evidence="5 9" id="KW-0862">Zinc</keyword>
<evidence type="ECO:0000259" key="12">
    <source>
        <dbReference type="PROSITE" id="PS51915"/>
    </source>
</evidence>
<dbReference type="PROSITE" id="PS50157">
    <property type="entry name" value="ZINC_FINGER_C2H2_2"/>
    <property type="match status" value="2"/>
</dbReference>
<keyword evidence="4 8" id="KW-0863">Zinc-finger</keyword>
<dbReference type="InterPro" id="IPR012934">
    <property type="entry name" value="Znf_AD"/>
</dbReference>
<feature type="binding site" evidence="9">
    <location>
        <position position="14"/>
    </location>
    <ligand>
        <name>Zn(2+)</name>
        <dbReference type="ChEBI" id="CHEBI:29105"/>
    </ligand>
</feature>
<evidence type="ECO:0000256" key="4">
    <source>
        <dbReference type="ARBA" id="ARBA00022771"/>
    </source>
</evidence>
<dbReference type="GO" id="GO:0003677">
    <property type="term" value="F:DNA binding"/>
    <property type="evidence" value="ECO:0007669"/>
    <property type="project" value="UniProtKB-KW"/>
</dbReference>
<evidence type="ECO:0000256" key="2">
    <source>
        <dbReference type="ARBA" id="ARBA00022723"/>
    </source>
</evidence>
<evidence type="ECO:0000256" key="3">
    <source>
        <dbReference type="ARBA" id="ARBA00022737"/>
    </source>
</evidence>
<dbReference type="Proteomes" id="UP001153636">
    <property type="component" value="Chromosome 2"/>
</dbReference>
<dbReference type="EMBL" id="OV651814">
    <property type="protein sequence ID" value="CAH1105769.1"/>
    <property type="molecule type" value="Genomic_DNA"/>
</dbReference>
<organism evidence="13 14">
    <name type="scientific">Psylliodes chrysocephalus</name>
    <dbReference type="NCBI Taxonomy" id="3402493"/>
    <lineage>
        <taxon>Eukaryota</taxon>
        <taxon>Metazoa</taxon>
        <taxon>Ecdysozoa</taxon>
        <taxon>Arthropoda</taxon>
        <taxon>Hexapoda</taxon>
        <taxon>Insecta</taxon>
        <taxon>Pterygota</taxon>
        <taxon>Neoptera</taxon>
        <taxon>Endopterygota</taxon>
        <taxon>Coleoptera</taxon>
        <taxon>Polyphaga</taxon>
        <taxon>Cucujiformia</taxon>
        <taxon>Chrysomeloidea</taxon>
        <taxon>Chrysomelidae</taxon>
        <taxon>Galerucinae</taxon>
        <taxon>Alticini</taxon>
        <taxon>Psylliodes</taxon>
    </lineage>
</organism>
<dbReference type="SMART" id="SM00355">
    <property type="entry name" value="ZnF_C2H2"/>
    <property type="match status" value="7"/>
</dbReference>
<keyword evidence="14" id="KW-1185">Reference proteome</keyword>
<dbReference type="GO" id="GO:0008270">
    <property type="term" value="F:zinc ion binding"/>
    <property type="evidence" value="ECO:0007669"/>
    <property type="project" value="UniProtKB-UniRule"/>
</dbReference>
<evidence type="ECO:0000256" key="9">
    <source>
        <dbReference type="PROSITE-ProRule" id="PRU01263"/>
    </source>
</evidence>
<evidence type="ECO:0000313" key="13">
    <source>
        <dbReference type="EMBL" id="CAH1105769.1"/>
    </source>
</evidence>
<evidence type="ECO:0000256" key="10">
    <source>
        <dbReference type="SAM" id="MobiDB-lite"/>
    </source>
</evidence>
<evidence type="ECO:0000256" key="5">
    <source>
        <dbReference type="ARBA" id="ARBA00022833"/>
    </source>
</evidence>
<feature type="compositionally biased region" description="Pro residues" evidence="10">
    <location>
        <begin position="645"/>
        <end position="655"/>
    </location>
</feature>
<accession>A0A9P0G873</accession>
<feature type="domain" description="C2H2-type" evidence="11">
    <location>
        <begin position="875"/>
        <end position="903"/>
    </location>
</feature>
<feature type="region of interest" description="Disordered" evidence="10">
    <location>
        <begin position="190"/>
        <end position="236"/>
    </location>
</feature>
<dbReference type="InterPro" id="IPR013087">
    <property type="entry name" value="Znf_C2H2_type"/>
</dbReference>
<evidence type="ECO:0000256" key="8">
    <source>
        <dbReference type="PROSITE-ProRule" id="PRU00042"/>
    </source>
</evidence>
<dbReference type="Gene3D" id="3.40.1800.20">
    <property type="match status" value="1"/>
</dbReference>
<dbReference type="OrthoDB" id="654211at2759"/>
<reference evidence="13" key="1">
    <citation type="submission" date="2022-01" db="EMBL/GenBank/DDBJ databases">
        <authorList>
            <person name="King R."/>
        </authorList>
    </citation>
    <scope>NUCLEOTIDE SEQUENCE</scope>
</reference>
<dbReference type="AlphaFoldDB" id="A0A9P0G873"/>
<evidence type="ECO:0000256" key="1">
    <source>
        <dbReference type="ARBA" id="ARBA00004123"/>
    </source>
</evidence>
<dbReference type="GO" id="GO:0005634">
    <property type="term" value="C:nucleus"/>
    <property type="evidence" value="ECO:0007669"/>
    <property type="project" value="UniProtKB-SubCell"/>
</dbReference>
<feature type="domain" description="C2H2-type" evidence="11">
    <location>
        <begin position="704"/>
        <end position="731"/>
    </location>
</feature>
<keyword evidence="6" id="KW-0238">DNA-binding</keyword>
<feature type="domain" description="ZAD" evidence="12">
    <location>
        <begin position="9"/>
        <end position="84"/>
    </location>
</feature>
<evidence type="ECO:0000256" key="6">
    <source>
        <dbReference type="ARBA" id="ARBA00023125"/>
    </source>
</evidence>
<dbReference type="Pfam" id="PF07776">
    <property type="entry name" value="zf-AD"/>
    <property type="match status" value="1"/>
</dbReference>
<dbReference type="PROSITE" id="PS00028">
    <property type="entry name" value="ZINC_FINGER_C2H2_1"/>
    <property type="match status" value="3"/>
</dbReference>
<dbReference type="PANTHER" id="PTHR16515:SF49">
    <property type="entry name" value="GASTRULA ZINC FINGER PROTEIN XLCGF49.1-LIKE-RELATED"/>
    <property type="match status" value="1"/>
</dbReference>
<keyword evidence="3" id="KW-0677">Repeat</keyword>
<sequence>MEESEKTEEPCRLCDENAEKMLSIFDKNEEGIEILQVIKDCIPIVIYRTDPLSKNICESCLESLNSLSSFKKNCEEIALKQKEKLKETPDKKTQAFLACGQVVDEVSELKDITTSTDDINIFCNNCKQSILDGSLINGELELAIAESMAKNKVRTESSEKSLRRRKVVPFYHELDDSLCSSLTEYTHNTEGSQLFEDNSDIDGSDDDSELIRPRKRRRIMSEDDDDDEEESEQINNEVKEGLLVLRKPADLIEENRPDETNLIDRFMEEDEYRYQPLSLLSIALNAINMANCPDYEAVEFLQQTIWPKCNYCDKQFRNLKVLAIHEAAHVDVEMGEKIDNPIPWHESRDDAEVRNKWLNYFDENGYEDDDIVIEDAVDVSNDNLLIPVEDMKEGDEGSSNKLTGEEKIVLVGTQPMVNEIYLGDYSKDERKLLYQSMRIQGVNKKFCPLCRYTFKDNWAIESHYFSLACYYTCRYCGMRFNKQRHKFKEHCDEHETKKDEVSEKIFAASKLSNIIPKIIHPPKPRKIVVTQHNPPPEMIAANNQFFSGQNTFPQNPYMPYPQQPKRSFMERKTLQPNLQNMQIKEEPQESREFQATQSKSGNQAYFCRKCYKVFFKLDEFNIHSKNCDFTQFPQMRNANAAAGGAPPPAPPPPANKPFVKNGDVSPAGRPIRNCAKEIGPYKDDVYLPDHILKDTKPSSQQTSFVCFICNTPFPTIYSRNSHMRIHKGETQGQPQQPPFMSRPRFPGPQMHPNNQLNYRQPPPMPPQYPTQPMMEAMIKQEPMDMATMEPMVEIHEQEQQGSFPATLGEGAVSITPISKNPKQRPMINANVMKIVQSNPNLSIKKSPEKLQPVTATTSQGPMPMGVALPDPDRTYKCSSCWEAFANKSHLYFHKKNQCEGSRLPCPFCKKRFGTEAEYSSHIYYSHPE</sequence>
<dbReference type="GO" id="GO:0010468">
    <property type="term" value="P:regulation of gene expression"/>
    <property type="evidence" value="ECO:0007669"/>
    <property type="project" value="TreeGrafter"/>
</dbReference>
<evidence type="ECO:0000313" key="14">
    <source>
        <dbReference type="Proteomes" id="UP001153636"/>
    </source>
</evidence>
<keyword evidence="2 9" id="KW-0479">Metal-binding</keyword>
<dbReference type="SUPFAM" id="SSF57716">
    <property type="entry name" value="Glucocorticoid receptor-like (DNA-binding domain)"/>
    <property type="match status" value="1"/>
</dbReference>
<proteinExistence type="predicted"/>
<feature type="compositionally biased region" description="Acidic residues" evidence="10">
    <location>
        <begin position="222"/>
        <end position="232"/>
    </location>
</feature>
<dbReference type="InterPro" id="IPR050331">
    <property type="entry name" value="Zinc_finger"/>
</dbReference>
<feature type="binding site" evidence="9">
    <location>
        <position position="11"/>
    </location>
    <ligand>
        <name>Zn(2+)</name>
        <dbReference type="ChEBI" id="CHEBI:29105"/>
    </ligand>
</feature>